<evidence type="ECO:0000313" key="2">
    <source>
        <dbReference type="Proteomes" id="UP000639643"/>
    </source>
</evidence>
<sequence length="122" mass="14339">MTPPTIYWRLTYCYWKIGRSLLRFGIYSSPFIFRRRGRRDGVRLTAMAAYGRSQLEWSTSSPISSSGRPITIVRLFLLIRRLTLWTRTPRSYLKEGMVAPVVDQQPRSPFSNILTRPTFLFM</sequence>
<evidence type="ECO:0000313" key="1">
    <source>
        <dbReference type="EMBL" id="KAF6839685.1"/>
    </source>
</evidence>
<keyword evidence="2" id="KW-1185">Reference proteome</keyword>
<organism evidence="1 2">
    <name type="scientific">Colletotrichum musicola</name>
    <dbReference type="NCBI Taxonomy" id="2175873"/>
    <lineage>
        <taxon>Eukaryota</taxon>
        <taxon>Fungi</taxon>
        <taxon>Dikarya</taxon>
        <taxon>Ascomycota</taxon>
        <taxon>Pezizomycotina</taxon>
        <taxon>Sordariomycetes</taxon>
        <taxon>Hypocreomycetidae</taxon>
        <taxon>Glomerellales</taxon>
        <taxon>Glomerellaceae</taxon>
        <taxon>Colletotrichum</taxon>
        <taxon>Colletotrichum orchidearum species complex</taxon>
    </lineage>
</organism>
<dbReference type="EMBL" id="WIGM01000110">
    <property type="protein sequence ID" value="KAF6839685.1"/>
    <property type="molecule type" value="Genomic_DNA"/>
</dbReference>
<proteinExistence type="predicted"/>
<protein>
    <submittedName>
        <fullName evidence="1">Uncharacterized protein</fullName>
    </submittedName>
</protein>
<comment type="caution">
    <text evidence="1">The sequence shown here is derived from an EMBL/GenBank/DDBJ whole genome shotgun (WGS) entry which is preliminary data.</text>
</comment>
<reference evidence="1" key="1">
    <citation type="journal article" date="2020" name="Phytopathology">
        <title>Genome Sequence Resources of Colletotrichum truncatum, C. plurivorum, C. musicola, and C. sojae: Four Species Pathogenic to Soybean (Glycine max).</title>
        <authorList>
            <person name="Rogerio F."/>
            <person name="Boufleur T.R."/>
            <person name="Ciampi-Guillardi M."/>
            <person name="Sukno S.A."/>
            <person name="Thon M.R."/>
            <person name="Massola Junior N.S."/>
            <person name="Baroncelli R."/>
        </authorList>
    </citation>
    <scope>NUCLEOTIDE SEQUENCE</scope>
    <source>
        <strain evidence="1">LFN0074</strain>
    </source>
</reference>
<dbReference type="AlphaFoldDB" id="A0A8H6KYK9"/>
<dbReference type="Proteomes" id="UP000639643">
    <property type="component" value="Unassembled WGS sequence"/>
</dbReference>
<gene>
    <name evidence="1" type="ORF">CMUS01_04192</name>
</gene>
<accession>A0A8H6KYK9</accession>
<name>A0A8H6KYK9_9PEZI</name>